<dbReference type="STRING" id="477680.SAMN05421788_107135"/>
<dbReference type="PANTHER" id="PTHR21064:SF6">
    <property type="entry name" value="AMINOGLYCOSIDE PHOSPHOTRANSFERASE DOMAIN-CONTAINING PROTEIN"/>
    <property type="match status" value="1"/>
</dbReference>
<keyword evidence="3" id="KW-0808">Transferase</keyword>
<dbReference type="AlphaFoldDB" id="A0A173MFU9"/>
<dbReference type="Gene3D" id="3.90.1200.10">
    <property type="match status" value="1"/>
</dbReference>
<keyword evidence="4" id="KW-1185">Reference proteome</keyword>
<protein>
    <submittedName>
        <fullName evidence="3">Ser/Thr protein kinase RdoA involved in Cpx stress response, MazF antagonist</fullName>
    </submittedName>
</protein>
<dbReference type="GO" id="GO:0009088">
    <property type="term" value="P:threonine biosynthetic process"/>
    <property type="evidence" value="ECO:0007669"/>
    <property type="project" value="TreeGrafter"/>
</dbReference>
<dbReference type="Gene3D" id="3.30.200.20">
    <property type="entry name" value="Phosphorylase Kinase, domain 1"/>
    <property type="match status" value="1"/>
</dbReference>
<evidence type="ECO:0000259" key="2">
    <source>
        <dbReference type="Pfam" id="PF01636"/>
    </source>
</evidence>
<dbReference type="KEGG" id="fln:FLA_2492"/>
<accession>A0A173MFU9</accession>
<gene>
    <name evidence="3" type="ORF">SAMN05421788_107135</name>
</gene>
<dbReference type="OrthoDB" id="241498at2"/>
<dbReference type="GO" id="GO:0004413">
    <property type="term" value="F:homoserine kinase activity"/>
    <property type="evidence" value="ECO:0007669"/>
    <property type="project" value="TreeGrafter"/>
</dbReference>
<dbReference type="InterPro" id="IPR002575">
    <property type="entry name" value="Aminoglycoside_PTrfase"/>
</dbReference>
<dbReference type="PANTHER" id="PTHR21064">
    <property type="entry name" value="AMINOGLYCOSIDE PHOSPHOTRANSFERASE DOMAIN-CONTAINING PROTEIN-RELATED"/>
    <property type="match status" value="1"/>
</dbReference>
<dbReference type="InterPro" id="IPR011009">
    <property type="entry name" value="Kinase-like_dom_sf"/>
</dbReference>
<evidence type="ECO:0000256" key="1">
    <source>
        <dbReference type="ARBA" id="ARBA00038240"/>
    </source>
</evidence>
<reference evidence="4" key="1">
    <citation type="submission" date="2017-01" db="EMBL/GenBank/DDBJ databases">
        <authorList>
            <person name="Varghese N."/>
            <person name="Submissions S."/>
        </authorList>
    </citation>
    <scope>NUCLEOTIDE SEQUENCE [LARGE SCALE GENOMIC DNA]</scope>
    <source>
        <strain evidence="4">DSM 21054</strain>
    </source>
</reference>
<comment type="similarity">
    <text evidence="1">Belongs to the pseudomonas-type ThrB family.</text>
</comment>
<feature type="domain" description="Aminoglycoside phosphotransferase" evidence="2">
    <location>
        <begin position="34"/>
        <end position="243"/>
    </location>
</feature>
<sequence>MSSTFPATYSTLSTEALAAFIAQQYSISGAQCEFITRGVGDTYLIKAGDQRFILRVCRHTHRTAAQVTEEIALLLDLHKAGVPVSYPIPDIHNNYQQSLPAMEGERQAVLFSYAPGNVVRVLSPAQLQTLGAQIARFHKAAARMVYGNSRWTFNTSTTLFNPLQKLQPRFADNPEDYRWLTQAATQIADLLDKTDTSGFATGYCHFDFLPKNFHFEGDAVTFFDFDFMGYGWQVNDLMSYWQHLQLDVYAGRMKQEDADNMFSQLVAAYREHNSVSEAELALIPYLSLGFWLFYMGFHTTHDQFYTFLQPTTLKIYTGFLRNLASKHWSLIQL</sequence>
<keyword evidence="3" id="KW-0418">Kinase</keyword>
<name>A0A173MFU9_9BACT</name>
<dbReference type="Proteomes" id="UP000186917">
    <property type="component" value="Unassembled WGS sequence"/>
</dbReference>
<organism evidence="3 4">
    <name type="scientific">Filimonas lacunae</name>
    <dbReference type="NCBI Taxonomy" id="477680"/>
    <lineage>
        <taxon>Bacteria</taxon>
        <taxon>Pseudomonadati</taxon>
        <taxon>Bacteroidota</taxon>
        <taxon>Chitinophagia</taxon>
        <taxon>Chitinophagales</taxon>
        <taxon>Chitinophagaceae</taxon>
        <taxon>Filimonas</taxon>
    </lineage>
</organism>
<evidence type="ECO:0000313" key="3">
    <source>
        <dbReference type="EMBL" id="SIT27089.1"/>
    </source>
</evidence>
<evidence type="ECO:0000313" key="4">
    <source>
        <dbReference type="Proteomes" id="UP000186917"/>
    </source>
</evidence>
<proteinExistence type="inferred from homology"/>
<dbReference type="EMBL" id="FTOR01000007">
    <property type="protein sequence ID" value="SIT27089.1"/>
    <property type="molecule type" value="Genomic_DNA"/>
</dbReference>
<dbReference type="InterPro" id="IPR050249">
    <property type="entry name" value="Pseudomonas-type_ThrB"/>
</dbReference>
<dbReference type="Pfam" id="PF01636">
    <property type="entry name" value="APH"/>
    <property type="match status" value="1"/>
</dbReference>
<dbReference type="RefSeq" id="WP_076380729.1">
    <property type="nucleotide sequence ID" value="NZ_AP017422.1"/>
</dbReference>
<dbReference type="SUPFAM" id="SSF56112">
    <property type="entry name" value="Protein kinase-like (PK-like)"/>
    <property type="match status" value="1"/>
</dbReference>